<comment type="caution">
    <text evidence="6">The sequence shown here is derived from an EMBL/GenBank/DDBJ whole genome shotgun (WGS) entry which is preliminary data.</text>
</comment>
<dbReference type="SUPFAM" id="SSF51316">
    <property type="entry name" value="Mss4-like"/>
    <property type="match status" value="1"/>
</dbReference>
<comment type="similarity">
    <text evidence="1">Belongs to the Gfa family.</text>
</comment>
<dbReference type="Gene3D" id="3.90.1590.10">
    <property type="entry name" value="glutathione-dependent formaldehyde- activating enzyme (gfa)"/>
    <property type="match status" value="1"/>
</dbReference>
<keyword evidence="2" id="KW-0479">Metal-binding</keyword>
<accession>A0ABV7PLG6</accession>
<dbReference type="Proteomes" id="UP001595665">
    <property type="component" value="Unassembled WGS sequence"/>
</dbReference>
<feature type="domain" description="CENP-V/GFA" evidence="5">
    <location>
        <begin position="3"/>
        <end position="110"/>
    </location>
</feature>
<dbReference type="EMBL" id="JBHRVV010000001">
    <property type="protein sequence ID" value="MFC3459013.1"/>
    <property type="molecule type" value="Genomic_DNA"/>
</dbReference>
<protein>
    <submittedName>
        <fullName evidence="6">GFA family protein</fullName>
    </submittedName>
</protein>
<organism evidence="6 7">
    <name type="scientific">Massilia haematophila</name>
    <dbReference type="NCBI Taxonomy" id="457923"/>
    <lineage>
        <taxon>Bacteria</taxon>
        <taxon>Pseudomonadati</taxon>
        <taxon>Pseudomonadota</taxon>
        <taxon>Betaproteobacteria</taxon>
        <taxon>Burkholderiales</taxon>
        <taxon>Oxalobacteraceae</taxon>
        <taxon>Telluria group</taxon>
        <taxon>Massilia</taxon>
    </lineage>
</organism>
<dbReference type="Pfam" id="PF04828">
    <property type="entry name" value="GFA"/>
    <property type="match status" value="1"/>
</dbReference>
<dbReference type="PANTHER" id="PTHR33337:SF40">
    <property type="entry name" value="CENP-V_GFA DOMAIN-CONTAINING PROTEIN-RELATED"/>
    <property type="match status" value="1"/>
</dbReference>
<reference evidence="7" key="1">
    <citation type="journal article" date="2019" name="Int. J. Syst. Evol. Microbiol.">
        <title>The Global Catalogue of Microorganisms (GCM) 10K type strain sequencing project: providing services to taxonomists for standard genome sequencing and annotation.</title>
        <authorList>
            <consortium name="The Broad Institute Genomics Platform"/>
            <consortium name="The Broad Institute Genome Sequencing Center for Infectious Disease"/>
            <person name="Wu L."/>
            <person name="Ma J."/>
        </authorList>
    </citation>
    <scope>NUCLEOTIDE SEQUENCE [LARGE SCALE GENOMIC DNA]</scope>
    <source>
        <strain evidence="7">CCM 7480</strain>
    </source>
</reference>
<evidence type="ECO:0000313" key="6">
    <source>
        <dbReference type="EMBL" id="MFC3459013.1"/>
    </source>
</evidence>
<evidence type="ECO:0000259" key="5">
    <source>
        <dbReference type="PROSITE" id="PS51891"/>
    </source>
</evidence>
<dbReference type="InterPro" id="IPR011057">
    <property type="entry name" value="Mss4-like_sf"/>
</dbReference>
<evidence type="ECO:0000256" key="4">
    <source>
        <dbReference type="ARBA" id="ARBA00023239"/>
    </source>
</evidence>
<sequence>MILQGGCYCGAVRYVVDGDTFNSTLCHCSDCRRIAGAPAVAWFSTGMDGFRFSQGNAATFRSSEHILRSFCATCGTTLTFQDGRYPDEIDIASATLDDPARMPPGDHTFDQYRLPWMRMSDGLPAYPRTRSEGQGGERPAG</sequence>
<keyword evidence="4" id="KW-0456">Lyase</keyword>
<dbReference type="PROSITE" id="PS51891">
    <property type="entry name" value="CENP_V_GFA"/>
    <property type="match status" value="1"/>
</dbReference>
<evidence type="ECO:0000256" key="3">
    <source>
        <dbReference type="ARBA" id="ARBA00022833"/>
    </source>
</evidence>
<dbReference type="InterPro" id="IPR006913">
    <property type="entry name" value="CENP-V/GFA"/>
</dbReference>
<dbReference type="PANTHER" id="PTHR33337">
    <property type="entry name" value="GFA DOMAIN-CONTAINING PROTEIN"/>
    <property type="match status" value="1"/>
</dbReference>
<evidence type="ECO:0000256" key="1">
    <source>
        <dbReference type="ARBA" id="ARBA00005495"/>
    </source>
</evidence>
<name>A0ABV7PLG6_9BURK</name>
<keyword evidence="7" id="KW-1185">Reference proteome</keyword>
<evidence type="ECO:0000256" key="2">
    <source>
        <dbReference type="ARBA" id="ARBA00022723"/>
    </source>
</evidence>
<proteinExistence type="inferred from homology"/>
<keyword evidence="3" id="KW-0862">Zinc</keyword>
<dbReference type="RefSeq" id="WP_312551396.1">
    <property type="nucleotide sequence ID" value="NZ_JBHRVV010000001.1"/>
</dbReference>
<evidence type="ECO:0000313" key="7">
    <source>
        <dbReference type="Proteomes" id="UP001595665"/>
    </source>
</evidence>
<gene>
    <name evidence="6" type="ORF">ACFOPH_12290</name>
</gene>